<proteinExistence type="predicted"/>
<dbReference type="Proteomes" id="UP001607303">
    <property type="component" value="Unassembled WGS sequence"/>
</dbReference>
<name>A0ABD2BV82_VESMC</name>
<keyword evidence="3" id="KW-1185">Reference proteome</keyword>
<evidence type="ECO:0000313" key="3">
    <source>
        <dbReference type="Proteomes" id="UP001607303"/>
    </source>
</evidence>
<sequence>MAQELQESLLYDWNYNLFCVKTMLPNLRNIQDRQTAVRWLRFLKNCAKSMNEMKLRNDFMYFLVLNVQEGELKEPFNKPPPNQPLLTMTNLLPADADEKIQKAERFTKEKTTIGKGRRSELLRRSPDGGEFLLSQPIPDVGAFCYIAIPNRPGTIEYLLEELFHAKPYLPFIESQERGRLVILHPPQVHLSSNIFNEFTTSSSIF</sequence>
<feature type="domain" description="DUF4485" evidence="1">
    <location>
        <begin position="12"/>
        <end position="89"/>
    </location>
</feature>
<evidence type="ECO:0000313" key="2">
    <source>
        <dbReference type="EMBL" id="KAL2736685.1"/>
    </source>
</evidence>
<evidence type="ECO:0000259" key="1">
    <source>
        <dbReference type="Pfam" id="PF14846"/>
    </source>
</evidence>
<dbReference type="InterPro" id="IPR027831">
    <property type="entry name" value="DUF4485"/>
</dbReference>
<dbReference type="EMBL" id="JAYRBN010000066">
    <property type="protein sequence ID" value="KAL2736685.1"/>
    <property type="molecule type" value="Genomic_DNA"/>
</dbReference>
<comment type="caution">
    <text evidence="2">The sequence shown here is derived from an EMBL/GenBank/DDBJ whole genome shotgun (WGS) entry which is preliminary data.</text>
</comment>
<reference evidence="2 3" key="1">
    <citation type="journal article" date="2024" name="Ann. Entomol. Soc. Am.">
        <title>Genomic analyses of the southern and eastern yellowjacket wasps (Hymenoptera: Vespidae) reveal evolutionary signatures of social life.</title>
        <authorList>
            <person name="Catto M.A."/>
            <person name="Caine P.B."/>
            <person name="Orr S.E."/>
            <person name="Hunt B.G."/>
            <person name="Goodisman M.A.D."/>
        </authorList>
    </citation>
    <scope>NUCLEOTIDE SEQUENCE [LARGE SCALE GENOMIC DNA]</scope>
    <source>
        <strain evidence="2">232</strain>
        <tissue evidence="2">Head and thorax</tissue>
    </source>
</reference>
<dbReference type="Pfam" id="PF14846">
    <property type="entry name" value="DUF4485"/>
    <property type="match status" value="1"/>
</dbReference>
<dbReference type="AlphaFoldDB" id="A0ABD2BV82"/>
<protein>
    <recommendedName>
        <fullName evidence="1">DUF4485 domain-containing protein</fullName>
    </recommendedName>
</protein>
<gene>
    <name evidence="2" type="ORF">V1477_013194</name>
</gene>
<accession>A0ABD2BV82</accession>
<organism evidence="2 3">
    <name type="scientific">Vespula maculifrons</name>
    <name type="common">Eastern yellow jacket</name>
    <name type="synonym">Wasp</name>
    <dbReference type="NCBI Taxonomy" id="7453"/>
    <lineage>
        <taxon>Eukaryota</taxon>
        <taxon>Metazoa</taxon>
        <taxon>Ecdysozoa</taxon>
        <taxon>Arthropoda</taxon>
        <taxon>Hexapoda</taxon>
        <taxon>Insecta</taxon>
        <taxon>Pterygota</taxon>
        <taxon>Neoptera</taxon>
        <taxon>Endopterygota</taxon>
        <taxon>Hymenoptera</taxon>
        <taxon>Apocrita</taxon>
        <taxon>Aculeata</taxon>
        <taxon>Vespoidea</taxon>
        <taxon>Vespidae</taxon>
        <taxon>Vespinae</taxon>
        <taxon>Vespula</taxon>
    </lineage>
</organism>